<dbReference type="EnsemblProtists" id="EOD05514">
    <property type="protein sequence ID" value="EOD05514"/>
    <property type="gene ID" value="EMIHUDRAFT_250281"/>
</dbReference>
<dbReference type="Gene3D" id="3.40.390.10">
    <property type="entry name" value="Collagenase (Catalytic Domain)"/>
    <property type="match status" value="1"/>
</dbReference>
<dbReference type="Proteomes" id="UP000013827">
    <property type="component" value="Unassembled WGS sequence"/>
</dbReference>
<evidence type="ECO:0000256" key="2">
    <source>
        <dbReference type="SAM" id="Phobius"/>
    </source>
</evidence>
<reference evidence="4" key="1">
    <citation type="journal article" date="2013" name="Nature">
        <title>Pan genome of the phytoplankton Emiliania underpins its global distribution.</title>
        <authorList>
            <person name="Read B.A."/>
            <person name="Kegel J."/>
            <person name="Klute M.J."/>
            <person name="Kuo A."/>
            <person name="Lefebvre S.C."/>
            <person name="Maumus F."/>
            <person name="Mayer C."/>
            <person name="Miller J."/>
            <person name="Monier A."/>
            <person name="Salamov A."/>
            <person name="Young J."/>
            <person name="Aguilar M."/>
            <person name="Claverie J.M."/>
            <person name="Frickenhaus S."/>
            <person name="Gonzalez K."/>
            <person name="Herman E.K."/>
            <person name="Lin Y.C."/>
            <person name="Napier J."/>
            <person name="Ogata H."/>
            <person name="Sarno A.F."/>
            <person name="Shmutz J."/>
            <person name="Schroeder D."/>
            <person name="de Vargas C."/>
            <person name="Verret F."/>
            <person name="von Dassow P."/>
            <person name="Valentin K."/>
            <person name="Van de Peer Y."/>
            <person name="Wheeler G."/>
            <person name="Dacks J.B."/>
            <person name="Delwiche C.F."/>
            <person name="Dyhrman S.T."/>
            <person name="Glockner G."/>
            <person name="John U."/>
            <person name="Richards T."/>
            <person name="Worden A.Z."/>
            <person name="Zhang X."/>
            <person name="Grigoriev I.V."/>
            <person name="Allen A.E."/>
            <person name="Bidle K."/>
            <person name="Borodovsky M."/>
            <person name="Bowler C."/>
            <person name="Brownlee C."/>
            <person name="Cock J.M."/>
            <person name="Elias M."/>
            <person name="Gladyshev V.N."/>
            <person name="Groth M."/>
            <person name="Guda C."/>
            <person name="Hadaegh A."/>
            <person name="Iglesias-Rodriguez M.D."/>
            <person name="Jenkins J."/>
            <person name="Jones B.M."/>
            <person name="Lawson T."/>
            <person name="Leese F."/>
            <person name="Lindquist E."/>
            <person name="Lobanov A."/>
            <person name="Lomsadze A."/>
            <person name="Malik S.B."/>
            <person name="Marsh M.E."/>
            <person name="Mackinder L."/>
            <person name="Mock T."/>
            <person name="Mueller-Roeber B."/>
            <person name="Pagarete A."/>
            <person name="Parker M."/>
            <person name="Probert I."/>
            <person name="Quesneville H."/>
            <person name="Raines C."/>
            <person name="Rensing S.A."/>
            <person name="Riano-Pachon D.M."/>
            <person name="Richier S."/>
            <person name="Rokitta S."/>
            <person name="Shiraiwa Y."/>
            <person name="Soanes D.M."/>
            <person name="van der Giezen M."/>
            <person name="Wahlund T.M."/>
            <person name="Williams B."/>
            <person name="Wilson W."/>
            <person name="Wolfe G."/>
            <person name="Wurch L.L."/>
        </authorList>
    </citation>
    <scope>NUCLEOTIDE SEQUENCE</scope>
</reference>
<dbReference type="KEGG" id="ehx:EMIHUDRAFT_250281"/>
<name>A0A0D3K6J7_EMIH1</name>
<feature type="compositionally biased region" description="Basic and acidic residues" evidence="1">
    <location>
        <begin position="525"/>
        <end position="536"/>
    </location>
</feature>
<dbReference type="GeneID" id="17276655"/>
<dbReference type="PaxDb" id="2903-EOD05514"/>
<keyword evidence="2" id="KW-1133">Transmembrane helix</keyword>
<sequence length="536" mass="57308">MMLSSMVGPFCLSWTSLQQREGGTASNFARSLDGEKDMSELGFGRIWTSPAAAGSNAGLGGGLSAWDPHLCAALLPVMRENAAGLDLVTCSDLRSSFERALAAWERVHRRISFHEVQCDLRPGEAWTDACPRVELWVTSFAGSSSPPPPPAHDGDQVASTDPIVFGGGSDVCWYLDSWFCGALHALRDSLFLAIGAALWGAFSFSLIYWLLRLWRAARVRSAEEQRELTPPLAARRHARRFGVGARHWSGIAATVWLVLLVAPVPLLRGVIAPCRECFDFEAASVHEVGHALGLGHPNGGGANVYQRALAAGLPLNASECLNPWRGAPRPAPPSTQRRAASPCGGAEESCRGVRPSVMNRIVQYRRSACLDEDDVEGLHTLYPDCGAERAVLSCDGAQSVRLNTGIVRLAALVLAPLLFALLLQRPPATAAASPVSLGVGSGVSDAESELSLTHSPLRPVSVLASLRQRLCCGGALGLRRATPKSVRAAPSAHGRVHPVSIEWFVRSAALSSSMSPPTTPQRPSVRKDSERMYTNT</sequence>
<keyword evidence="2" id="KW-0812">Transmembrane</keyword>
<dbReference type="GO" id="GO:0008237">
    <property type="term" value="F:metallopeptidase activity"/>
    <property type="evidence" value="ECO:0007669"/>
    <property type="project" value="InterPro"/>
</dbReference>
<dbReference type="KEGG" id="ehx:EMIHUDRAFT_231977"/>
<dbReference type="HOGENOM" id="CLU_508493_0_0_1"/>
<evidence type="ECO:0000313" key="4">
    <source>
        <dbReference type="Proteomes" id="UP000013827"/>
    </source>
</evidence>
<reference evidence="3" key="2">
    <citation type="submission" date="2024-10" db="UniProtKB">
        <authorList>
            <consortium name="EnsemblProtists"/>
        </authorList>
    </citation>
    <scope>IDENTIFICATION</scope>
</reference>
<dbReference type="RefSeq" id="XP_005783811.1">
    <property type="nucleotide sequence ID" value="XM_005783754.1"/>
</dbReference>
<evidence type="ECO:0000313" key="3">
    <source>
        <dbReference type="EnsemblProtists" id="EOD31382"/>
    </source>
</evidence>
<dbReference type="RefSeq" id="XP_005757943.1">
    <property type="nucleotide sequence ID" value="XM_005757886.1"/>
</dbReference>
<feature type="transmembrane region" description="Helical" evidence="2">
    <location>
        <begin position="245"/>
        <end position="267"/>
    </location>
</feature>
<dbReference type="SUPFAM" id="SSF55486">
    <property type="entry name" value="Metalloproteases ('zincins'), catalytic domain"/>
    <property type="match status" value="1"/>
</dbReference>
<organism evidence="3 4">
    <name type="scientific">Emiliania huxleyi (strain CCMP1516)</name>
    <dbReference type="NCBI Taxonomy" id="280463"/>
    <lineage>
        <taxon>Eukaryota</taxon>
        <taxon>Haptista</taxon>
        <taxon>Haptophyta</taxon>
        <taxon>Prymnesiophyceae</taxon>
        <taxon>Isochrysidales</taxon>
        <taxon>Noelaerhabdaceae</taxon>
        <taxon>Emiliania</taxon>
    </lineage>
</organism>
<protein>
    <recommendedName>
        <fullName evidence="5">Peptidase M10 metallopeptidase domain-containing protein</fullName>
    </recommendedName>
</protein>
<accession>A0A0D3K6J7</accession>
<dbReference type="EnsemblProtists" id="EOD31382">
    <property type="protein sequence ID" value="EOD31382"/>
    <property type="gene ID" value="EMIHUDRAFT_231977"/>
</dbReference>
<feature type="region of interest" description="Disordered" evidence="1">
    <location>
        <begin position="511"/>
        <end position="536"/>
    </location>
</feature>
<evidence type="ECO:0008006" key="5">
    <source>
        <dbReference type="Google" id="ProtNLM"/>
    </source>
</evidence>
<dbReference type="GeneID" id="17251664"/>
<keyword evidence="2" id="KW-0472">Membrane</keyword>
<feature type="transmembrane region" description="Helical" evidence="2">
    <location>
        <begin position="190"/>
        <end position="211"/>
    </location>
</feature>
<dbReference type="OMA" id="MATWSAN"/>
<dbReference type="AlphaFoldDB" id="A0A0D3K6J7"/>
<evidence type="ECO:0000256" key="1">
    <source>
        <dbReference type="SAM" id="MobiDB-lite"/>
    </source>
</evidence>
<dbReference type="InterPro" id="IPR024079">
    <property type="entry name" value="MetalloPept_cat_dom_sf"/>
</dbReference>
<keyword evidence="4" id="KW-1185">Reference proteome</keyword>
<proteinExistence type="predicted"/>